<keyword evidence="1" id="KW-0175">Coiled coil</keyword>
<evidence type="ECO:0000313" key="5">
    <source>
        <dbReference type="Proteomes" id="UP000317318"/>
    </source>
</evidence>
<keyword evidence="2" id="KW-1133">Transmembrane helix</keyword>
<dbReference type="RefSeq" id="WP_145363030.1">
    <property type="nucleotide sequence ID" value="NZ_CP036268.1"/>
</dbReference>
<evidence type="ECO:0000259" key="3">
    <source>
        <dbReference type="PROSITE" id="PS50104"/>
    </source>
</evidence>
<evidence type="ECO:0000256" key="1">
    <source>
        <dbReference type="SAM" id="Coils"/>
    </source>
</evidence>
<proteinExistence type="predicted"/>
<protein>
    <recommendedName>
        <fullName evidence="3">TIR domain-containing protein</fullName>
    </recommendedName>
</protein>
<dbReference type="Pfam" id="PF13676">
    <property type="entry name" value="TIR_2"/>
    <property type="match status" value="1"/>
</dbReference>
<dbReference type="Proteomes" id="UP000317318">
    <property type="component" value="Chromosome"/>
</dbReference>
<keyword evidence="2" id="KW-0472">Membrane</keyword>
<feature type="transmembrane region" description="Helical" evidence="2">
    <location>
        <begin position="176"/>
        <end position="195"/>
    </location>
</feature>
<feature type="coiled-coil region" evidence="1">
    <location>
        <begin position="128"/>
        <end position="155"/>
    </location>
</feature>
<dbReference type="EMBL" id="CP036268">
    <property type="protein sequence ID" value="QDT36860.1"/>
    <property type="molecule type" value="Genomic_DNA"/>
</dbReference>
<dbReference type="InterPro" id="IPR000157">
    <property type="entry name" value="TIR_dom"/>
</dbReference>
<dbReference type="SMART" id="SM00255">
    <property type="entry name" value="TIR"/>
    <property type="match status" value="1"/>
</dbReference>
<evidence type="ECO:0000256" key="2">
    <source>
        <dbReference type="SAM" id="Phobius"/>
    </source>
</evidence>
<feature type="domain" description="TIR" evidence="3">
    <location>
        <begin position="1"/>
        <end position="132"/>
    </location>
</feature>
<dbReference type="AlphaFoldDB" id="A0A517QZ93"/>
<dbReference type="Gene3D" id="3.40.50.10140">
    <property type="entry name" value="Toll/interleukin-1 receptor homology (TIR) domain"/>
    <property type="match status" value="1"/>
</dbReference>
<dbReference type="SUPFAM" id="SSF52200">
    <property type="entry name" value="Toll/Interleukin receptor TIR domain"/>
    <property type="match status" value="1"/>
</dbReference>
<name>A0A517QZ93_9PLAN</name>
<dbReference type="KEGG" id="svp:Pan189_12240"/>
<gene>
    <name evidence="4" type="ORF">Pan189_12240</name>
</gene>
<sequence>MAKVYISYHNSDQPYVRELANELMRYGHDVFFSGEAIQLGQDWESVLSDALRNADALLAIVSPTAMDSKWLFTETGTAMAYFRERDRPLVVPVILENASIPSPLQSVQALFATGKSVTEIAKEIDAALDAMLGRMKAKEDQRREIQQKVEATAATYIKESLTNLEKREIGYRRVAYFWYGLALFSLVGGLIFGIWRAVTVSGDSTPPSWESLAQLGLITILVVGVLGALSRFAFLLGKAFMVESLRNADRGHAISFGEFYLNAFGDKADWSEIKEAFQHWNIDKGSTFIDQDAKDVDPQILQTALDIAKAISGVKPK</sequence>
<keyword evidence="5" id="KW-1185">Reference proteome</keyword>
<dbReference type="PROSITE" id="PS50104">
    <property type="entry name" value="TIR"/>
    <property type="match status" value="1"/>
</dbReference>
<organism evidence="4 5">
    <name type="scientific">Stratiformator vulcanicus</name>
    <dbReference type="NCBI Taxonomy" id="2527980"/>
    <lineage>
        <taxon>Bacteria</taxon>
        <taxon>Pseudomonadati</taxon>
        <taxon>Planctomycetota</taxon>
        <taxon>Planctomycetia</taxon>
        <taxon>Planctomycetales</taxon>
        <taxon>Planctomycetaceae</taxon>
        <taxon>Stratiformator</taxon>
    </lineage>
</organism>
<dbReference type="InterPro" id="IPR035897">
    <property type="entry name" value="Toll_tir_struct_dom_sf"/>
</dbReference>
<dbReference type="OrthoDB" id="248155at2"/>
<keyword evidence="2" id="KW-0812">Transmembrane</keyword>
<accession>A0A517QZ93</accession>
<dbReference type="GO" id="GO:0007165">
    <property type="term" value="P:signal transduction"/>
    <property type="evidence" value="ECO:0007669"/>
    <property type="project" value="InterPro"/>
</dbReference>
<feature type="transmembrane region" description="Helical" evidence="2">
    <location>
        <begin position="215"/>
        <end position="236"/>
    </location>
</feature>
<evidence type="ECO:0000313" key="4">
    <source>
        <dbReference type="EMBL" id="QDT36860.1"/>
    </source>
</evidence>
<reference evidence="4 5" key="1">
    <citation type="submission" date="2019-02" db="EMBL/GenBank/DDBJ databases">
        <title>Deep-cultivation of Planctomycetes and their phenomic and genomic characterization uncovers novel biology.</title>
        <authorList>
            <person name="Wiegand S."/>
            <person name="Jogler M."/>
            <person name="Boedeker C."/>
            <person name="Pinto D."/>
            <person name="Vollmers J."/>
            <person name="Rivas-Marin E."/>
            <person name="Kohn T."/>
            <person name="Peeters S.H."/>
            <person name="Heuer A."/>
            <person name="Rast P."/>
            <person name="Oberbeckmann S."/>
            <person name="Bunk B."/>
            <person name="Jeske O."/>
            <person name="Meyerdierks A."/>
            <person name="Storesund J.E."/>
            <person name="Kallscheuer N."/>
            <person name="Luecker S."/>
            <person name="Lage O.M."/>
            <person name="Pohl T."/>
            <person name="Merkel B.J."/>
            <person name="Hornburger P."/>
            <person name="Mueller R.-W."/>
            <person name="Bruemmer F."/>
            <person name="Labrenz M."/>
            <person name="Spormann A.M."/>
            <person name="Op den Camp H."/>
            <person name="Overmann J."/>
            <person name="Amann R."/>
            <person name="Jetten M.S.M."/>
            <person name="Mascher T."/>
            <person name="Medema M.H."/>
            <person name="Devos D.P."/>
            <person name="Kaster A.-K."/>
            <person name="Ovreas L."/>
            <person name="Rohde M."/>
            <person name="Galperin M.Y."/>
            <person name="Jogler C."/>
        </authorList>
    </citation>
    <scope>NUCLEOTIDE SEQUENCE [LARGE SCALE GENOMIC DNA]</scope>
    <source>
        <strain evidence="4 5">Pan189</strain>
    </source>
</reference>